<dbReference type="InterPro" id="IPR003615">
    <property type="entry name" value="HNH_nuc"/>
</dbReference>
<accession>A0A7G7WX83</accession>
<dbReference type="Proteomes" id="UP000515832">
    <property type="component" value="Segment"/>
</dbReference>
<feature type="compositionally biased region" description="Basic and acidic residues" evidence="1">
    <location>
        <begin position="148"/>
        <end position="167"/>
    </location>
</feature>
<reference evidence="3 4" key="1">
    <citation type="submission" date="2020-07" db="EMBL/GenBank/DDBJ databases">
        <title>Complete genome sequence of Rhizobium leguminosarum bacteriophage vB_RlegM_P9VFCI.</title>
        <authorList>
            <person name="Gunathilake D."/>
            <person name="Bhat S."/>
            <person name="Yost C.K."/>
            <person name="Hynes M.F."/>
        </authorList>
    </citation>
    <scope>NUCLEOTIDE SEQUENCE [LARGE SCALE GENOMIC DNA]</scope>
</reference>
<keyword evidence="3" id="KW-0255">Endonuclease</keyword>
<dbReference type="CDD" id="cd00085">
    <property type="entry name" value="HNHc"/>
    <property type="match status" value="1"/>
</dbReference>
<dbReference type="InterPro" id="IPR036388">
    <property type="entry name" value="WH-like_DNA-bd_sf"/>
</dbReference>
<dbReference type="InterPro" id="IPR003611">
    <property type="entry name" value="NUMOD3"/>
</dbReference>
<dbReference type="GO" id="GO:0003677">
    <property type="term" value="F:DNA binding"/>
    <property type="evidence" value="ECO:0007669"/>
    <property type="project" value="InterPro"/>
</dbReference>
<evidence type="ECO:0000313" key="4">
    <source>
        <dbReference type="Proteomes" id="UP000515832"/>
    </source>
</evidence>
<protein>
    <submittedName>
        <fullName evidence="3">Homing endonuclease</fullName>
    </submittedName>
</protein>
<evidence type="ECO:0000259" key="2">
    <source>
        <dbReference type="SMART" id="SM00496"/>
    </source>
</evidence>
<evidence type="ECO:0000313" key="3">
    <source>
        <dbReference type="EMBL" id="QNH71827.1"/>
    </source>
</evidence>
<dbReference type="EMBL" id="MT778839">
    <property type="protein sequence ID" value="QNH71827.1"/>
    <property type="molecule type" value="Genomic_DNA"/>
</dbReference>
<organism evidence="3 4">
    <name type="scientific">Rhizobium phage P9VFCI</name>
    <dbReference type="NCBI Taxonomy" id="2763531"/>
    <lineage>
        <taxon>Viruses</taxon>
        <taxon>Duplodnaviria</taxon>
        <taxon>Heunggongvirae</taxon>
        <taxon>Uroviricota</taxon>
        <taxon>Caudoviricetes</taxon>
        <taxon>Pootjesviridae</taxon>
        <taxon>Innesvirus</taxon>
        <taxon>Innesvirus P9VFCI</taxon>
    </lineage>
</organism>
<feature type="domain" description="Nuclease associated modular" evidence="2">
    <location>
        <begin position="123"/>
        <end position="139"/>
    </location>
</feature>
<feature type="region of interest" description="Disordered" evidence="1">
    <location>
        <begin position="132"/>
        <end position="183"/>
    </location>
</feature>
<name>A0A7G7WX83_9CAUD</name>
<dbReference type="SMART" id="SM00496">
    <property type="entry name" value="IENR2"/>
    <property type="match status" value="3"/>
</dbReference>
<gene>
    <name evidence="3" type="ORF">P9VFCI_165</name>
</gene>
<feature type="domain" description="Nuclease associated modular" evidence="2">
    <location>
        <begin position="177"/>
        <end position="193"/>
    </location>
</feature>
<dbReference type="SUPFAM" id="SSF64496">
    <property type="entry name" value="DNA-binding domain of intron-encoded endonucleases"/>
    <property type="match status" value="1"/>
</dbReference>
<dbReference type="Gene3D" id="1.10.10.10">
    <property type="entry name" value="Winged helix-like DNA-binding domain superfamily/Winged helix DNA-binding domain"/>
    <property type="match status" value="1"/>
</dbReference>
<proteinExistence type="predicted"/>
<sequence length="261" mass="29643">METFDPSQIIQNKYFKTYVKLMESRKTLPRKKKQGTYYENHHMLPSALGGTLDPSNMVLLTAKEHFIAHMLLPKFTVGMAKSKMANALFRFMHGNSKKKLFVLTSSQYDLAKKILAGQRKIWEGKNHKPETISKMSEAAKRRSQNPEYLKKLSEGLRNSEKMKEANARRKGQKSTREYGPLSDDHKAKLSVSLKGRIVSGETKTKISEGNSKAGSLRDPNGIVHHFTKAYDLCSEHGLNPSKVSEVLKGHRPHHKGWTRVI</sequence>
<keyword evidence="4" id="KW-1185">Reference proteome</keyword>
<keyword evidence="3" id="KW-0378">Hydrolase</keyword>
<feature type="domain" description="Nuclease associated modular" evidence="2">
    <location>
        <begin position="194"/>
        <end position="210"/>
    </location>
</feature>
<keyword evidence="3" id="KW-0540">Nuclease</keyword>
<evidence type="ECO:0000256" key="1">
    <source>
        <dbReference type="SAM" id="MobiDB-lite"/>
    </source>
</evidence>
<dbReference type="GO" id="GO:0004519">
    <property type="term" value="F:endonuclease activity"/>
    <property type="evidence" value="ECO:0007669"/>
    <property type="project" value="UniProtKB-KW"/>
</dbReference>